<evidence type="ECO:0000256" key="3">
    <source>
        <dbReference type="ARBA" id="ARBA00022801"/>
    </source>
</evidence>
<protein>
    <recommendedName>
        <fullName evidence="11">Peptidase S8/S53 domain-containing protein</fullName>
    </recommendedName>
</protein>
<keyword evidence="10" id="KW-1185">Reference proteome</keyword>
<evidence type="ECO:0000259" key="7">
    <source>
        <dbReference type="Pfam" id="PF00082"/>
    </source>
</evidence>
<dbReference type="InterPro" id="IPR036852">
    <property type="entry name" value="Peptidase_S8/S53_dom_sf"/>
</dbReference>
<feature type="domain" description="Peptidase S8/S53" evidence="7">
    <location>
        <begin position="697"/>
        <end position="922"/>
    </location>
</feature>
<evidence type="ECO:0008006" key="11">
    <source>
        <dbReference type="Google" id="ProtNLM"/>
    </source>
</evidence>
<feature type="active site" description="Charge relay system" evidence="5">
    <location>
        <position position="902"/>
    </location>
</feature>
<comment type="similarity">
    <text evidence="1 5">Belongs to the peptidase S8 family.</text>
</comment>
<dbReference type="GO" id="GO:0004252">
    <property type="term" value="F:serine-type endopeptidase activity"/>
    <property type="evidence" value="ECO:0007669"/>
    <property type="project" value="UniProtKB-UniRule"/>
</dbReference>
<dbReference type="AlphaFoldDB" id="A0AAV9W4R7"/>
<dbReference type="InterPro" id="IPR023827">
    <property type="entry name" value="Peptidase_S8_Asp-AS"/>
</dbReference>
<dbReference type="Pfam" id="PF24476">
    <property type="entry name" value="DUF7580"/>
    <property type="match status" value="1"/>
</dbReference>
<evidence type="ECO:0000256" key="1">
    <source>
        <dbReference type="ARBA" id="ARBA00011073"/>
    </source>
</evidence>
<dbReference type="GO" id="GO:0006508">
    <property type="term" value="P:proteolysis"/>
    <property type="evidence" value="ECO:0007669"/>
    <property type="project" value="UniProtKB-KW"/>
</dbReference>
<dbReference type="Proteomes" id="UP001370758">
    <property type="component" value="Unassembled WGS sequence"/>
</dbReference>
<feature type="domain" description="DUF7580" evidence="8">
    <location>
        <begin position="211"/>
        <end position="552"/>
    </location>
</feature>
<evidence type="ECO:0000256" key="5">
    <source>
        <dbReference type="PROSITE-ProRule" id="PRU01240"/>
    </source>
</evidence>
<feature type="active site" description="Charge relay system" evidence="5">
    <location>
        <position position="743"/>
    </location>
</feature>
<evidence type="ECO:0000259" key="8">
    <source>
        <dbReference type="Pfam" id="PF24476"/>
    </source>
</evidence>
<dbReference type="PROSITE" id="PS00136">
    <property type="entry name" value="SUBTILASE_ASP"/>
    <property type="match status" value="1"/>
</dbReference>
<gene>
    <name evidence="9" type="ORF">TWF481_011583</name>
</gene>
<evidence type="ECO:0000256" key="4">
    <source>
        <dbReference type="ARBA" id="ARBA00022825"/>
    </source>
</evidence>
<accession>A0AAV9W4R7</accession>
<keyword evidence="4 5" id="KW-0720">Serine protease</keyword>
<keyword evidence="3 5" id="KW-0378">Hydrolase</keyword>
<dbReference type="PRINTS" id="PR00723">
    <property type="entry name" value="SUBTILISIN"/>
</dbReference>
<evidence type="ECO:0000313" key="9">
    <source>
        <dbReference type="EMBL" id="KAK6499014.1"/>
    </source>
</evidence>
<dbReference type="Pfam" id="PF00082">
    <property type="entry name" value="Peptidase_S8"/>
    <property type="match status" value="1"/>
</dbReference>
<feature type="active site" description="Charge relay system" evidence="5">
    <location>
        <position position="703"/>
    </location>
</feature>
<dbReference type="InterPro" id="IPR015500">
    <property type="entry name" value="Peptidase_S8_subtilisin-rel"/>
</dbReference>
<dbReference type="Gene3D" id="3.40.50.200">
    <property type="entry name" value="Peptidase S8/S53 domain"/>
    <property type="match status" value="1"/>
</dbReference>
<dbReference type="PROSITE" id="PS51892">
    <property type="entry name" value="SUBTILASE"/>
    <property type="match status" value="1"/>
</dbReference>
<reference evidence="9 10" key="1">
    <citation type="submission" date="2023-08" db="EMBL/GenBank/DDBJ databases">
        <authorList>
            <person name="Palmer J.M."/>
        </authorList>
    </citation>
    <scope>NUCLEOTIDE SEQUENCE [LARGE SCALE GENOMIC DNA]</scope>
    <source>
        <strain evidence="9 10">TWF481</strain>
    </source>
</reference>
<dbReference type="SUPFAM" id="SSF52743">
    <property type="entry name" value="Subtilisin-like"/>
    <property type="match status" value="1"/>
</dbReference>
<evidence type="ECO:0000256" key="6">
    <source>
        <dbReference type="SAM" id="MobiDB-lite"/>
    </source>
</evidence>
<dbReference type="CDD" id="cd00306">
    <property type="entry name" value="Peptidases_S8_S53"/>
    <property type="match status" value="1"/>
</dbReference>
<name>A0AAV9W4R7_9PEZI</name>
<evidence type="ECO:0000256" key="2">
    <source>
        <dbReference type="ARBA" id="ARBA00022670"/>
    </source>
</evidence>
<feature type="region of interest" description="Disordered" evidence="6">
    <location>
        <begin position="612"/>
        <end position="635"/>
    </location>
</feature>
<comment type="caution">
    <text evidence="9">The sequence shown here is derived from an EMBL/GenBank/DDBJ whole genome shotgun (WGS) entry which is preliminary data.</text>
</comment>
<dbReference type="PANTHER" id="PTHR43806">
    <property type="entry name" value="PEPTIDASE S8"/>
    <property type="match status" value="1"/>
</dbReference>
<dbReference type="PANTHER" id="PTHR43806:SF11">
    <property type="entry name" value="CEREVISIN-RELATED"/>
    <property type="match status" value="1"/>
</dbReference>
<sequence>MGIGVRYHLAELLRALYENRHQFRPVKEDFKRNSHNAGLSRIGFQARQLEDHRQFFETNFMRIILTDNSKNVINSVTEPLHSQIISSLKTLFQLLEKIANQNFEPSGYRTIPRHDFTPLRLYPRLEHIITVMCQSEGPFDSTTGTHRSAFVLANLEEGKEARSAVRDVVQALNSARSFDDTRPKVRLPVRKPMGSISRDTQDPIKNFIQFFDREYRALVGRILETVTTELEKCPPILGHKVMIQLPSIKDSDAFRSDCLQIVEGELDGFVYCPELSQWHNIHCRFDHETQAKNSEAQRLCQVVKVALERGEGILLLFDKALAAFIESPDAFDLPPTNPNIYPIRKLKEMITADGFFNLPSSKLKGPRLFKHIERRELAAKLALHLLIVCGSKQASPMDSWDGNHVAFLSTSDSLDDCNRQSPYISWWLDHDSSDSRCFIPLDNCKDNPERFTQLARLLIEIEYGPITTDDEGFGPNDKHGWRIIRDFLVNQRSFDEATKSNYLDAVEYCLRFGDFFRYEYRSEITRNTESREDICRRIIKTKIVPKLLEDLPVFKRPLPKRARFSEREDQFSNVGEQLPELHYHNKSDVERQNEYRPTSLDVRRRAIESPNPVALSTRTPSPAVGQGGRSGNNGLRLRELKQPRLMESPHSQTLPLNYYRIDSLGFLAESAKEWLQKLKETVHSILKCRRRESDEMVKVAVLDTGIDILHPMITKDIEENGSKITERKDWTQSPHGTDDQVGHGTAVCEILLRVAKVNLYVGKISDTALFNDLTPGIVAQALEHAVSSKGWNVDIVVLSLGFERSDESIDQAVRNAYARKKIIFAAASNSGSLIPKTKVSFPARIPGVISIRSASGQSVRSNASPTYQNGDDNYMTLGEGIEAAWPIKLNSGNQTRYVSGSSFATPVAAGIAALALEFSIQQWKGIANVKTSKDILWTHGGIRKILDSMCRVDNQQFNPDCRMIVPWTLFDPDRLEYAGHGIEIDLLMQSK</sequence>
<organism evidence="9 10">
    <name type="scientific">Arthrobotrys musiformis</name>
    <dbReference type="NCBI Taxonomy" id="47236"/>
    <lineage>
        <taxon>Eukaryota</taxon>
        <taxon>Fungi</taxon>
        <taxon>Dikarya</taxon>
        <taxon>Ascomycota</taxon>
        <taxon>Pezizomycotina</taxon>
        <taxon>Orbiliomycetes</taxon>
        <taxon>Orbiliales</taxon>
        <taxon>Orbiliaceae</taxon>
        <taxon>Arthrobotrys</taxon>
    </lineage>
</organism>
<evidence type="ECO:0000313" key="10">
    <source>
        <dbReference type="Proteomes" id="UP001370758"/>
    </source>
</evidence>
<proteinExistence type="inferred from homology"/>
<keyword evidence="2 5" id="KW-0645">Protease</keyword>
<dbReference type="InterPro" id="IPR000209">
    <property type="entry name" value="Peptidase_S8/S53_dom"/>
</dbReference>
<dbReference type="EMBL" id="JAVHJL010000008">
    <property type="protein sequence ID" value="KAK6499014.1"/>
    <property type="molecule type" value="Genomic_DNA"/>
</dbReference>
<dbReference type="InterPro" id="IPR056002">
    <property type="entry name" value="DUF7580"/>
</dbReference>
<dbReference type="InterPro" id="IPR050131">
    <property type="entry name" value="Peptidase_S8_subtilisin-like"/>
</dbReference>